<dbReference type="GO" id="GO:0009969">
    <property type="term" value="P:xyloglucan biosynthetic process"/>
    <property type="evidence" value="ECO:0000318"/>
    <property type="project" value="GO_Central"/>
</dbReference>
<dbReference type="GO" id="GO:0042546">
    <property type="term" value="P:cell wall biogenesis"/>
    <property type="evidence" value="ECO:0007669"/>
    <property type="project" value="InterPro"/>
</dbReference>
<accession>M4EDJ8</accession>
<reference evidence="9" key="3">
    <citation type="submission" date="2018-11" db="EMBL/GenBank/DDBJ databases">
        <authorList>
            <consortium name="Genoscope - CEA"/>
            <person name="William W."/>
        </authorList>
    </citation>
    <scope>NUCLEOTIDE SEQUENCE</scope>
</reference>
<evidence type="ECO:0000256" key="4">
    <source>
        <dbReference type="ARBA" id="ARBA00023034"/>
    </source>
</evidence>
<keyword evidence="4 7" id="KW-0333">Golgi apparatus</keyword>
<dbReference type="EnsemblPlants" id="Bra026858.1">
    <property type="protein sequence ID" value="Bra026858.1-P"/>
    <property type="gene ID" value="Bra026858"/>
</dbReference>
<evidence type="ECO:0000313" key="11">
    <source>
        <dbReference type="Proteomes" id="UP000011750"/>
    </source>
</evidence>
<proteinExistence type="inferred from homology"/>
<comment type="subcellular location">
    <subcellularLocation>
        <location evidence="7">Golgi apparatus</location>
        <location evidence="7">Golgi stack membrane</location>
        <topology evidence="7">Single-pass type II membrane protein</topology>
    </subcellularLocation>
</comment>
<evidence type="ECO:0000256" key="5">
    <source>
        <dbReference type="ARBA" id="ARBA00023180"/>
    </source>
</evidence>
<dbReference type="Gramene" id="A09p75160.2_BraZ1">
    <property type="protein sequence ID" value="A09p75160.2_BraZ1.CDS.1"/>
    <property type="gene ID" value="A09g75160.2_BraZ1"/>
</dbReference>
<evidence type="ECO:0000256" key="2">
    <source>
        <dbReference type="ARBA" id="ARBA00022676"/>
    </source>
</evidence>
<accession>A0A3P5YS54</accession>
<evidence type="ECO:0000256" key="7">
    <source>
        <dbReference type="RuleBase" id="RU367004"/>
    </source>
</evidence>
<dbReference type="EMBL" id="LS974625">
    <property type="protein sequence ID" value="CAG7867049.1"/>
    <property type="molecule type" value="Genomic_DNA"/>
</dbReference>
<dbReference type="PANTHER" id="PTHR31889:SF61">
    <property type="entry name" value="FUCOSYLTRANSFERASE 7-RELATED"/>
    <property type="match status" value="1"/>
</dbReference>
<dbReference type="OMA" id="TQGSHEQ"/>
<dbReference type="Pfam" id="PF03254">
    <property type="entry name" value="XG_FTase"/>
    <property type="match status" value="1"/>
</dbReference>
<keyword evidence="11" id="KW-1185">Reference proteome</keyword>
<reference evidence="11" key="1">
    <citation type="journal article" date="2011" name="Nat. Genet.">
        <title>The genome of the mesopolyploid crop species Brassica rapa.</title>
        <authorList>
            <consortium name="Brassica rapa Genome Sequencing Project Consortium"/>
            <person name="Wang X."/>
            <person name="Wang H."/>
            <person name="Wang J."/>
            <person name="Sun R."/>
            <person name="Wu J."/>
            <person name="Liu S."/>
            <person name="Bai Y."/>
            <person name="Mun J.H."/>
            <person name="Bancroft I."/>
            <person name="Cheng F."/>
            <person name="Huang S."/>
            <person name="Li X."/>
            <person name="Hua W."/>
            <person name="Wang J."/>
            <person name="Wang X."/>
            <person name="Freeling M."/>
            <person name="Pires J.C."/>
            <person name="Paterson A.H."/>
            <person name="Chalhoub B."/>
            <person name="Wang B."/>
            <person name="Hayward A."/>
            <person name="Sharpe A.G."/>
            <person name="Park B.S."/>
            <person name="Weisshaar B."/>
            <person name="Liu B."/>
            <person name="Li B."/>
            <person name="Liu B."/>
            <person name="Tong C."/>
            <person name="Song C."/>
            <person name="Duran C."/>
            <person name="Peng C."/>
            <person name="Geng C."/>
            <person name="Koh C."/>
            <person name="Lin C."/>
            <person name="Edwards D."/>
            <person name="Mu D."/>
            <person name="Shen D."/>
            <person name="Soumpourou E."/>
            <person name="Li F."/>
            <person name="Fraser F."/>
            <person name="Conant G."/>
            <person name="Lassalle G."/>
            <person name="King G.J."/>
            <person name="Bonnema G."/>
            <person name="Tang H."/>
            <person name="Wang H."/>
            <person name="Belcram H."/>
            <person name="Zhou H."/>
            <person name="Hirakawa H."/>
            <person name="Abe H."/>
            <person name="Guo H."/>
            <person name="Wang H."/>
            <person name="Jin H."/>
            <person name="Parkin I.A."/>
            <person name="Batley J."/>
            <person name="Kim J.S."/>
            <person name="Just J."/>
            <person name="Li J."/>
            <person name="Xu J."/>
            <person name="Deng J."/>
            <person name="Kim J.A."/>
            <person name="Li J."/>
            <person name="Yu J."/>
            <person name="Meng J."/>
            <person name="Wang J."/>
            <person name="Min J."/>
            <person name="Poulain J."/>
            <person name="Wang J."/>
            <person name="Hatakeyama K."/>
            <person name="Wu K."/>
            <person name="Wang L."/>
            <person name="Fang L."/>
            <person name="Trick M."/>
            <person name="Links M.G."/>
            <person name="Zhao M."/>
            <person name="Jin M."/>
            <person name="Ramchiary N."/>
            <person name="Drou N."/>
            <person name="Berkman P.J."/>
            <person name="Cai Q."/>
            <person name="Huang Q."/>
            <person name="Li R."/>
            <person name="Tabata S."/>
            <person name="Cheng S."/>
            <person name="Zhang S."/>
            <person name="Zhang S."/>
            <person name="Huang S."/>
            <person name="Sato S."/>
            <person name="Sun S."/>
            <person name="Kwon S.J."/>
            <person name="Choi S.R."/>
            <person name="Lee T.H."/>
            <person name="Fan W."/>
            <person name="Zhao X."/>
            <person name="Tan X."/>
            <person name="Xu X."/>
            <person name="Wang Y."/>
            <person name="Qiu Y."/>
            <person name="Yin Y."/>
            <person name="Li Y."/>
            <person name="Du Y."/>
            <person name="Liao Y."/>
            <person name="Lim Y."/>
            <person name="Narusaka Y."/>
            <person name="Wang Y."/>
            <person name="Wang Z."/>
            <person name="Li Z."/>
            <person name="Wang Z."/>
            <person name="Xiong Z."/>
            <person name="Zhang Z."/>
        </authorList>
    </citation>
    <scope>NUCLEOTIDE SEQUENCE [LARGE SCALE GENOMIC DNA]</scope>
    <source>
        <strain evidence="11">cv. Chiifu-401-42</strain>
    </source>
</reference>
<dbReference type="EMBL" id="LR031568">
    <property type="protein sequence ID" value="VDC64000.1"/>
    <property type="molecule type" value="Genomic_DNA"/>
</dbReference>
<dbReference type="HOGENOM" id="CLU_001992_2_1_1"/>
<evidence type="ECO:0000313" key="10">
    <source>
        <dbReference type="EnsemblPlants" id="Bra026858.1-P"/>
    </source>
</evidence>
<dbReference type="Gramene" id="Bra026858.1">
    <property type="protein sequence ID" value="Bra026858.1-P"/>
    <property type="gene ID" value="Bra026858"/>
</dbReference>
<dbReference type="GO" id="GO:0032580">
    <property type="term" value="C:Golgi cisterna membrane"/>
    <property type="evidence" value="ECO:0007669"/>
    <property type="project" value="UniProtKB-SubCell"/>
</dbReference>
<dbReference type="EC" id="2.4.1.-" evidence="7"/>
<dbReference type="Gene3D" id="3.40.50.11340">
    <property type="match status" value="1"/>
</dbReference>
<comment type="function">
    <text evidence="7">May be involved in cell wall biosynthesis.</text>
</comment>
<comment type="similarity">
    <text evidence="1 7">Belongs to the glycosyltransferase 37 family.</text>
</comment>
<evidence type="ECO:0000256" key="6">
    <source>
        <dbReference type="ARBA" id="ARBA00023316"/>
    </source>
</evidence>
<dbReference type="GO" id="GO:0071555">
    <property type="term" value="P:cell wall organization"/>
    <property type="evidence" value="ECO:0007669"/>
    <property type="project" value="UniProtKB-UniRule"/>
</dbReference>
<gene>
    <name evidence="9" type="ORF">BRAA09T41611Z</name>
    <name evidence="8" type="ORF">BRAPAZ1V2_A09P75160.2</name>
</gene>
<dbReference type="Proteomes" id="UP000011750">
    <property type="component" value="Chromosome A09"/>
</dbReference>
<name>A0A3P5YS54_BRACM</name>
<protein>
    <recommendedName>
        <fullName evidence="7">Fucosyltransferase</fullName>
        <ecNumber evidence="7">2.4.1.-</ecNumber>
    </recommendedName>
</protein>
<dbReference type="PANTHER" id="PTHR31889">
    <property type="entry name" value="FUCOSYLTRANSFERASE 2-RELATED"/>
    <property type="match status" value="1"/>
</dbReference>
<dbReference type="FunFam" id="3.40.50.11340:FF:000005">
    <property type="entry name" value="Galactoside 2-alpha-L-fucosyltransferase"/>
    <property type="match status" value="1"/>
</dbReference>
<keyword evidence="6 7" id="KW-0961">Cell wall biogenesis/degradation</keyword>
<evidence type="ECO:0000313" key="9">
    <source>
        <dbReference type="EMBL" id="VDC64000.1"/>
    </source>
</evidence>
<dbReference type="KEGG" id="brp:103843000"/>
<dbReference type="STRING" id="51351.M4EDJ8"/>
<dbReference type="InterPro" id="IPR004938">
    <property type="entry name" value="XG_FTase"/>
</dbReference>
<sequence length="515" mass="58408">MKRAMPFIISGMMKLTIGIATCLLLLCLVLVQQSSTIFNHHNKSVFTADLDEDSCLSRYQSSLYRKTSPYKPSQHLISKLRRYEKLHKRCGPGTEAYKSATEKLGHNHVSNSGDECRYVLCVSPLSGLGLGNRMISMVSMFLYALLTERIMLVDQRSDTSDLFCEPFPGTSWFLPLDSPLMDQLNSFNREYSRCYGTMLKNHCINSTTVPSHLYLYLFHDYGDHDQMFFCEYKQMIIGKVPWLVAKSNQYFVPSLWLIPSFQTKLIKLFPQKDTVFHHLSRYLLHPTNQVWGMVTRSYTAYLSRADERLGIQVRVFEEVTSPPPIKHVMDQIVACTQREKLLPEVDTQGSHEQVTTTEKTSKLKAVLVTSLTSGYSESLKSMYWEHPTSTGEVVVVHQPSQEAYQQSDKKLHNKKTLAEMILLSMADEVVISASSTFGYVAQGMGGLKSWILYEPVNHTVPDPPCGRAISMEPCFHVPPVYGCNGKTGTNTGNMVPFVRHCEDRFLGIKLVQDTS</sequence>
<keyword evidence="2 7" id="KW-0328">Glycosyltransferase</keyword>
<keyword evidence="3 7" id="KW-0808">Transferase</keyword>
<keyword evidence="5" id="KW-0325">Glycoprotein</keyword>
<organism evidence="9">
    <name type="scientific">Brassica campestris</name>
    <name type="common">Field mustard</name>
    <dbReference type="NCBI Taxonomy" id="3711"/>
    <lineage>
        <taxon>Eukaryota</taxon>
        <taxon>Viridiplantae</taxon>
        <taxon>Streptophyta</taxon>
        <taxon>Embryophyta</taxon>
        <taxon>Tracheophyta</taxon>
        <taxon>Spermatophyta</taxon>
        <taxon>Magnoliopsida</taxon>
        <taxon>eudicotyledons</taxon>
        <taxon>Gunneridae</taxon>
        <taxon>Pentapetalae</taxon>
        <taxon>rosids</taxon>
        <taxon>malvids</taxon>
        <taxon>Brassicales</taxon>
        <taxon>Brassicaceae</taxon>
        <taxon>Brassiceae</taxon>
        <taxon>Brassica</taxon>
    </lineage>
</organism>
<evidence type="ECO:0000256" key="1">
    <source>
        <dbReference type="ARBA" id="ARBA00010481"/>
    </source>
</evidence>
<dbReference type="AlphaFoldDB" id="A0A3P5YS54"/>
<reference evidence="10" key="4">
    <citation type="submission" date="2023-03" db="UniProtKB">
        <authorList>
            <consortium name="EnsemblPlants"/>
        </authorList>
    </citation>
    <scope>IDENTIFICATION</scope>
    <source>
        <strain evidence="10">cv. Chiifu-401-42</strain>
    </source>
</reference>
<dbReference type="GO" id="GO:0008107">
    <property type="term" value="F:galactoside 2-alpha-L-fucosyltransferase activity"/>
    <property type="evidence" value="ECO:0007669"/>
    <property type="project" value="InterPro"/>
</dbReference>
<evidence type="ECO:0000313" key="8">
    <source>
        <dbReference type="EMBL" id="CAG7867049.1"/>
    </source>
</evidence>
<dbReference type="eggNOG" id="ENOG502QTTA">
    <property type="taxonomic scope" value="Eukaryota"/>
</dbReference>
<reference evidence="11" key="2">
    <citation type="journal article" date="2018" name="Hortic Res">
        <title>Improved Brassica rapa reference genome by single-molecule sequencing and chromosome conformation capture technologies.</title>
        <authorList>
            <person name="Zhang L."/>
            <person name="Cai X."/>
            <person name="Wu J."/>
            <person name="Liu M."/>
            <person name="Grob S."/>
            <person name="Cheng F."/>
            <person name="Liang J."/>
            <person name="Cai C."/>
            <person name="Liu Z."/>
            <person name="Liu B."/>
            <person name="Wang F."/>
            <person name="Li S."/>
            <person name="Liu F."/>
            <person name="Li X."/>
            <person name="Cheng L."/>
            <person name="Yang W."/>
            <person name="Li M.H."/>
            <person name="Grossniklaus U."/>
            <person name="Zheng H."/>
            <person name="Wang X."/>
        </authorList>
    </citation>
    <scope>NUCLEOTIDE SEQUENCE [LARGE SCALE GENOMIC DNA]</scope>
    <source>
        <strain evidence="11">cv. Chiifu-401-42</strain>
    </source>
</reference>
<dbReference type="OrthoDB" id="428346at2759"/>
<dbReference type="Proteomes" id="UP000694005">
    <property type="component" value="Chromosome A09"/>
</dbReference>
<evidence type="ECO:0000256" key="3">
    <source>
        <dbReference type="ARBA" id="ARBA00022679"/>
    </source>
</evidence>